<evidence type="ECO:0000259" key="1">
    <source>
        <dbReference type="Pfam" id="PF22938"/>
    </source>
</evidence>
<reference evidence="2 3" key="1">
    <citation type="submission" date="2019-04" db="EMBL/GenBank/DDBJ databases">
        <title>Chromosome genome assembly for Takifugu flavidus.</title>
        <authorList>
            <person name="Xiao S."/>
        </authorList>
    </citation>
    <scope>NUCLEOTIDE SEQUENCE [LARGE SCALE GENOMIC DNA]</scope>
    <source>
        <strain evidence="2">HTHZ2018</strain>
        <tissue evidence="2">Muscle</tissue>
    </source>
</reference>
<keyword evidence="3" id="KW-1185">Reference proteome</keyword>
<evidence type="ECO:0000313" key="3">
    <source>
        <dbReference type="Proteomes" id="UP000324091"/>
    </source>
</evidence>
<name>A0A5C6NVV9_9TELE</name>
<accession>A0A5C6NVV9</accession>
<proteinExistence type="predicted"/>
<dbReference type="AlphaFoldDB" id="A0A5C6NVV9"/>
<sequence length="208" mass="23482">MKHRFDSKAEMCMFSPGDRVLALLPIPSSPFEARFSGPYTIKRKTSDTDYLLATPDRRRSTQLCHVNLRKPYYDRGCERAVALAAEGVPSLQVADEDDVVAPDEAVLLGRRRNCWMAVCGYLGWVWSVLGYNISRVTGECQAFPVDPACSPAHLWPICWDWLPDGFRYKTCLESVEEGLSSYLVCYSGVRQLSPEFVTGRRSLEFPSL</sequence>
<comment type="caution">
    <text evidence="2">The sequence shown here is derived from an EMBL/GenBank/DDBJ whole genome shotgun (WGS) entry which is preliminary data.</text>
</comment>
<dbReference type="InterPro" id="IPR054465">
    <property type="entry name" value="Integrase_p58-like_C"/>
</dbReference>
<dbReference type="Pfam" id="PF22938">
    <property type="entry name" value="Integrase_p58_C"/>
    <property type="match status" value="1"/>
</dbReference>
<dbReference type="EMBL" id="RHFK02000009">
    <property type="protein sequence ID" value="TWW71146.1"/>
    <property type="molecule type" value="Genomic_DNA"/>
</dbReference>
<organism evidence="2 3">
    <name type="scientific">Takifugu flavidus</name>
    <name type="common">sansaifugu</name>
    <dbReference type="NCBI Taxonomy" id="433684"/>
    <lineage>
        <taxon>Eukaryota</taxon>
        <taxon>Metazoa</taxon>
        <taxon>Chordata</taxon>
        <taxon>Craniata</taxon>
        <taxon>Vertebrata</taxon>
        <taxon>Euteleostomi</taxon>
        <taxon>Actinopterygii</taxon>
        <taxon>Neopterygii</taxon>
        <taxon>Teleostei</taxon>
        <taxon>Neoteleostei</taxon>
        <taxon>Acanthomorphata</taxon>
        <taxon>Eupercaria</taxon>
        <taxon>Tetraodontiformes</taxon>
        <taxon>Tetradontoidea</taxon>
        <taxon>Tetraodontidae</taxon>
        <taxon>Takifugu</taxon>
    </lineage>
</organism>
<protein>
    <recommendedName>
        <fullName evidence="1">Integrase p58-like C-terminal domain-containing protein</fullName>
    </recommendedName>
</protein>
<evidence type="ECO:0000313" key="2">
    <source>
        <dbReference type="EMBL" id="TWW71146.1"/>
    </source>
</evidence>
<dbReference type="Proteomes" id="UP000324091">
    <property type="component" value="Chromosome 17"/>
</dbReference>
<gene>
    <name evidence="2" type="ORF">D4764_17G0006290</name>
</gene>
<feature type="domain" description="Integrase p58-like C-terminal" evidence="1">
    <location>
        <begin position="37"/>
        <end position="71"/>
    </location>
</feature>